<reference evidence="2 3" key="1">
    <citation type="journal article" date="2019" name="PLoS Negl. Trop. Dis.">
        <title>Whole genome sequencing of Entamoeba nuttalli reveals mammalian host-related molecular signatures and a novel octapeptide-repeat surface protein.</title>
        <authorList>
            <person name="Tanaka M."/>
            <person name="Makiuchi T."/>
            <person name="Komiyama T."/>
            <person name="Shiina T."/>
            <person name="Osaki K."/>
            <person name="Tachibana H."/>
        </authorList>
    </citation>
    <scope>NUCLEOTIDE SEQUENCE [LARGE SCALE GENOMIC DNA]</scope>
    <source>
        <strain evidence="2 3">P19-061405</strain>
    </source>
</reference>
<evidence type="ECO:0000313" key="2">
    <source>
        <dbReference type="EMBL" id="GAB1219543.1"/>
    </source>
</evidence>
<feature type="compositionally biased region" description="Low complexity" evidence="1">
    <location>
        <begin position="40"/>
        <end position="53"/>
    </location>
</feature>
<feature type="compositionally biased region" description="Polar residues" evidence="1">
    <location>
        <begin position="24"/>
        <end position="39"/>
    </location>
</feature>
<feature type="region of interest" description="Disordered" evidence="1">
    <location>
        <begin position="17"/>
        <end position="53"/>
    </location>
</feature>
<proteinExistence type="predicted"/>
<evidence type="ECO:0000256" key="1">
    <source>
        <dbReference type="SAM" id="MobiDB-lite"/>
    </source>
</evidence>
<comment type="caution">
    <text evidence="2">The sequence shown here is derived from an EMBL/GenBank/DDBJ whole genome shotgun (WGS) entry which is preliminary data.</text>
</comment>
<accession>A0ABQ0D9U7</accession>
<organism evidence="2 3">
    <name type="scientific">Entamoeba nuttalli</name>
    <dbReference type="NCBI Taxonomy" id="412467"/>
    <lineage>
        <taxon>Eukaryota</taxon>
        <taxon>Amoebozoa</taxon>
        <taxon>Evosea</taxon>
        <taxon>Archamoebae</taxon>
        <taxon>Mastigamoebida</taxon>
        <taxon>Entamoebidae</taxon>
        <taxon>Entamoeba</taxon>
    </lineage>
</organism>
<gene>
    <name evidence="2" type="ORF">ENUP19_0038G0012</name>
</gene>
<keyword evidence="3" id="KW-1185">Reference proteome</keyword>
<protein>
    <submittedName>
        <fullName evidence="2">Uncharacterized protein</fullName>
    </submittedName>
</protein>
<evidence type="ECO:0000313" key="3">
    <source>
        <dbReference type="Proteomes" id="UP001628156"/>
    </source>
</evidence>
<dbReference type="Proteomes" id="UP001628156">
    <property type="component" value="Unassembled WGS sequence"/>
</dbReference>
<dbReference type="EMBL" id="BAAFRS010000038">
    <property type="protein sequence ID" value="GAB1219543.1"/>
    <property type="molecule type" value="Genomic_DNA"/>
</dbReference>
<sequence length="53" mass="5987">MFSIKINPVQLTLDVDDLPHETNSRQSQQPQIFTQNPPVSTNQSITSSQQSIF</sequence>
<name>A0ABQ0D9U7_9EUKA</name>